<dbReference type="PATRIC" id="fig|447.4.peg.3649"/>
<dbReference type="Gene3D" id="1.20.1600.10">
    <property type="entry name" value="Outer membrane efflux proteins (OEP)"/>
    <property type="match status" value="1"/>
</dbReference>
<keyword evidence="7" id="KW-0998">Cell outer membrane</keyword>
<name>A0A0W0RBH6_LEGBO</name>
<dbReference type="SUPFAM" id="SSF56954">
    <property type="entry name" value="Outer membrane efflux proteins (OEP)"/>
    <property type="match status" value="1"/>
</dbReference>
<dbReference type="GO" id="GO:1990281">
    <property type="term" value="C:efflux pump complex"/>
    <property type="evidence" value="ECO:0007669"/>
    <property type="project" value="TreeGrafter"/>
</dbReference>
<dbReference type="GO" id="GO:0015288">
    <property type="term" value="F:porin activity"/>
    <property type="evidence" value="ECO:0007669"/>
    <property type="project" value="TreeGrafter"/>
</dbReference>
<keyword evidence="8" id="KW-0175">Coiled coil</keyword>
<evidence type="ECO:0000256" key="1">
    <source>
        <dbReference type="ARBA" id="ARBA00004442"/>
    </source>
</evidence>
<dbReference type="EMBL" id="LNXU01000056">
    <property type="protein sequence ID" value="KTC68424.1"/>
    <property type="molecule type" value="Genomic_DNA"/>
</dbReference>
<dbReference type="STRING" id="447.Lboz_3409"/>
<feature type="coiled-coil region" evidence="8">
    <location>
        <begin position="188"/>
        <end position="215"/>
    </location>
</feature>
<protein>
    <submittedName>
        <fullName evidence="10">Chemiosmotic efflux system B protein C</fullName>
    </submittedName>
</protein>
<feature type="chain" id="PRO_5006910733" evidence="9">
    <location>
        <begin position="28"/>
        <end position="419"/>
    </location>
</feature>
<sequence>MKHSSAKKMIWTILLGFCCFAGPVSYAKTPPALAQLIKEATQNNPQIRAARDRLLAAIHVIPQAKALPDPKLNAGYINMSENIPMDVDPRREQMLGGQQEIPFPGKLIVRGRIATLEAKRAEAEYQATSFAVIAELKRLYYDLYFVNKSIEIVQRNQELLHEMEKSAEATYSVGKTPQQDIYRAQTEISRLLMRLVILKQQRESLQADINRLLNRSLEIKIDTPGTLPVTPMGHNLEYFYTLVKSRSPQLIMQQRAVQKGRQAIRLSKMEYFPDVEIEGGRLHDTAMHTKGYQVLLKATVPLYFMQKQNNAVRESLARYNADIEDLQTTYRMLSFQVKNAYLLAERSAKLIHLIQHTIIPQATLTFTSSQATYGVGKVDFLTMLNNLLTLQENELEWHGELAEHEKAIAQIEESTGTFL</sequence>
<evidence type="ECO:0000313" key="10">
    <source>
        <dbReference type="EMBL" id="KTC68424.1"/>
    </source>
</evidence>
<keyword evidence="9" id="KW-0732">Signal</keyword>
<evidence type="ECO:0000256" key="8">
    <source>
        <dbReference type="SAM" id="Coils"/>
    </source>
</evidence>
<evidence type="ECO:0000313" key="11">
    <source>
        <dbReference type="Proteomes" id="UP000054695"/>
    </source>
</evidence>
<gene>
    <name evidence="10" type="primary">cebC</name>
    <name evidence="10" type="ORF">Lboz_3409</name>
</gene>
<keyword evidence="11" id="KW-1185">Reference proteome</keyword>
<accession>A0A0W0RBH6</accession>
<dbReference type="PANTHER" id="PTHR30026">
    <property type="entry name" value="OUTER MEMBRANE PROTEIN TOLC"/>
    <property type="match status" value="1"/>
</dbReference>
<feature type="signal peptide" evidence="9">
    <location>
        <begin position="1"/>
        <end position="27"/>
    </location>
</feature>
<organism evidence="10 11">
    <name type="scientific">Legionella bozemanae</name>
    <name type="common">Fluoribacter bozemanae</name>
    <dbReference type="NCBI Taxonomy" id="447"/>
    <lineage>
        <taxon>Bacteria</taxon>
        <taxon>Pseudomonadati</taxon>
        <taxon>Pseudomonadota</taxon>
        <taxon>Gammaproteobacteria</taxon>
        <taxon>Legionellales</taxon>
        <taxon>Legionellaceae</taxon>
        <taxon>Legionella</taxon>
    </lineage>
</organism>
<comment type="caution">
    <text evidence="10">The sequence shown here is derived from an EMBL/GenBank/DDBJ whole genome shotgun (WGS) entry which is preliminary data.</text>
</comment>
<dbReference type="Proteomes" id="UP000054695">
    <property type="component" value="Unassembled WGS sequence"/>
</dbReference>
<dbReference type="GO" id="GO:0009279">
    <property type="term" value="C:cell outer membrane"/>
    <property type="evidence" value="ECO:0007669"/>
    <property type="project" value="UniProtKB-SubCell"/>
</dbReference>
<dbReference type="GO" id="GO:0015562">
    <property type="term" value="F:efflux transmembrane transporter activity"/>
    <property type="evidence" value="ECO:0007669"/>
    <property type="project" value="InterPro"/>
</dbReference>
<evidence type="ECO:0000256" key="4">
    <source>
        <dbReference type="ARBA" id="ARBA00022452"/>
    </source>
</evidence>
<keyword evidence="5" id="KW-0812">Transmembrane</keyword>
<proteinExistence type="inferred from homology"/>
<dbReference type="InterPro" id="IPR003423">
    <property type="entry name" value="OMP_efflux"/>
</dbReference>
<evidence type="ECO:0000256" key="7">
    <source>
        <dbReference type="ARBA" id="ARBA00023237"/>
    </source>
</evidence>
<evidence type="ECO:0000256" key="9">
    <source>
        <dbReference type="SAM" id="SignalP"/>
    </source>
</evidence>
<keyword evidence="4" id="KW-1134">Transmembrane beta strand</keyword>
<reference evidence="10 11" key="1">
    <citation type="submission" date="2015-11" db="EMBL/GenBank/DDBJ databases">
        <title>Genomic analysis of 38 Legionella species identifies large and diverse effector repertoires.</title>
        <authorList>
            <person name="Burstein D."/>
            <person name="Amaro F."/>
            <person name="Zusman T."/>
            <person name="Lifshitz Z."/>
            <person name="Cohen O."/>
            <person name="Gilbert J.A."/>
            <person name="Pupko T."/>
            <person name="Shuman H.A."/>
            <person name="Segal G."/>
        </authorList>
    </citation>
    <scope>NUCLEOTIDE SEQUENCE [LARGE SCALE GENOMIC DNA]</scope>
    <source>
        <strain evidence="10 11">WIGA</strain>
    </source>
</reference>
<dbReference type="AlphaFoldDB" id="A0A0W0RBH6"/>
<dbReference type="RefSeq" id="WP_058460934.1">
    <property type="nucleotide sequence ID" value="NZ_CAAAIY010000007.1"/>
</dbReference>
<dbReference type="InterPro" id="IPR051906">
    <property type="entry name" value="TolC-like"/>
</dbReference>
<dbReference type="PANTHER" id="PTHR30026:SF20">
    <property type="entry name" value="OUTER MEMBRANE PROTEIN TOLC"/>
    <property type="match status" value="1"/>
</dbReference>
<comment type="subcellular location">
    <subcellularLocation>
        <location evidence="1">Cell outer membrane</location>
    </subcellularLocation>
</comment>
<evidence type="ECO:0000256" key="3">
    <source>
        <dbReference type="ARBA" id="ARBA00022448"/>
    </source>
</evidence>
<evidence type="ECO:0000256" key="2">
    <source>
        <dbReference type="ARBA" id="ARBA00007613"/>
    </source>
</evidence>
<comment type="similarity">
    <text evidence="2">Belongs to the outer membrane factor (OMF) (TC 1.B.17) family.</text>
</comment>
<evidence type="ECO:0000256" key="5">
    <source>
        <dbReference type="ARBA" id="ARBA00022692"/>
    </source>
</evidence>
<keyword evidence="3" id="KW-0813">Transport</keyword>
<keyword evidence="6" id="KW-0472">Membrane</keyword>
<dbReference type="OrthoDB" id="9769048at2"/>
<evidence type="ECO:0000256" key="6">
    <source>
        <dbReference type="ARBA" id="ARBA00023136"/>
    </source>
</evidence>
<dbReference type="Pfam" id="PF02321">
    <property type="entry name" value="OEP"/>
    <property type="match status" value="2"/>
</dbReference>